<dbReference type="AlphaFoldDB" id="A0ABD1YT94"/>
<evidence type="ECO:0000313" key="2">
    <source>
        <dbReference type="Proteomes" id="UP001605036"/>
    </source>
</evidence>
<gene>
    <name evidence="1" type="ORF">R1flu_004096</name>
</gene>
<name>A0ABD1YT94_9MARC</name>
<accession>A0ABD1YT94</accession>
<dbReference type="Proteomes" id="UP001605036">
    <property type="component" value="Unassembled WGS sequence"/>
</dbReference>
<reference evidence="1 2" key="1">
    <citation type="submission" date="2024-09" db="EMBL/GenBank/DDBJ databases">
        <title>Chromosome-scale assembly of Riccia fluitans.</title>
        <authorList>
            <person name="Paukszto L."/>
            <person name="Sawicki J."/>
            <person name="Karawczyk K."/>
            <person name="Piernik-Szablinska J."/>
            <person name="Szczecinska M."/>
            <person name="Mazdziarz M."/>
        </authorList>
    </citation>
    <scope>NUCLEOTIDE SEQUENCE [LARGE SCALE GENOMIC DNA]</scope>
    <source>
        <strain evidence="1">Rf_01</strain>
        <tissue evidence="1">Aerial parts of the thallus</tissue>
    </source>
</reference>
<organism evidence="1 2">
    <name type="scientific">Riccia fluitans</name>
    <dbReference type="NCBI Taxonomy" id="41844"/>
    <lineage>
        <taxon>Eukaryota</taxon>
        <taxon>Viridiplantae</taxon>
        <taxon>Streptophyta</taxon>
        <taxon>Embryophyta</taxon>
        <taxon>Marchantiophyta</taxon>
        <taxon>Marchantiopsida</taxon>
        <taxon>Marchantiidae</taxon>
        <taxon>Marchantiales</taxon>
        <taxon>Ricciaceae</taxon>
        <taxon>Riccia</taxon>
    </lineage>
</organism>
<sequence>MCRSVIQISMEIWNVAQQIQEVPAFCYLVIVLVLWNLTDRLYCIVMVRMNEDIRFQVPHMLVNPASVMGTPLGDSGELDADLNYRDMRFRVHHMPMNSQAVMGTPLPYSNDLTSS</sequence>
<comment type="caution">
    <text evidence="1">The sequence shown here is derived from an EMBL/GenBank/DDBJ whole genome shotgun (WGS) entry which is preliminary data.</text>
</comment>
<proteinExistence type="predicted"/>
<protein>
    <submittedName>
        <fullName evidence="1">Uncharacterized protein</fullName>
    </submittedName>
</protein>
<keyword evidence="2" id="KW-1185">Reference proteome</keyword>
<evidence type="ECO:0000313" key="1">
    <source>
        <dbReference type="EMBL" id="KAL2632617.1"/>
    </source>
</evidence>
<dbReference type="EMBL" id="JBHFFA010000003">
    <property type="protein sequence ID" value="KAL2632617.1"/>
    <property type="molecule type" value="Genomic_DNA"/>
</dbReference>